<dbReference type="eggNOG" id="arCOG01832">
    <property type="taxonomic scope" value="Archaea"/>
</dbReference>
<dbReference type="SUPFAM" id="SSF49764">
    <property type="entry name" value="HSP20-like chaperones"/>
    <property type="match status" value="1"/>
</dbReference>
<dbReference type="GeneID" id="10361209"/>
<dbReference type="PROSITE" id="PS01031">
    <property type="entry name" value="SHSP"/>
    <property type="match status" value="1"/>
</dbReference>
<evidence type="ECO:0000259" key="3">
    <source>
        <dbReference type="PROSITE" id="PS01031"/>
    </source>
</evidence>
<proteinExistence type="inferred from homology"/>
<dbReference type="InterPro" id="IPR031107">
    <property type="entry name" value="Small_HSP"/>
</dbReference>
<dbReference type="Proteomes" id="UP000008138">
    <property type="component" value="Chromosome"/>
</dbReference>
<comment type="similarity">
    <text evidence="1 2">Belongs to the small heat shock protein (HSP20) family.</text>
</comment>
<feature type="domain" description="SHSP" evidence="3">
    <location>
        <begin position="35"/>
        <end position="130"/>
    </location>
</feature>
<name>F2L337_THEU7</name>
<dbReference type="PANTHER" id="PTHR11527">
    <property type="entry name" value="HEAT-SHOCK PROTEIN 20 FAMILY MEMBER"/>
    <property type="match status" value="1"/>
</dbReference>
<dbReference type="KEGG" id="tuz:TUZN_1690"/>
<dbReference type="EMBL" id="CP002590">
    <property type="protein sequence ID" value="AEA13156.1"/>
    <property type="molecule type" value="Genomic_DNA"/>
</dbReference>
<accession>F2L337</accession>
<evidence type="ECO:0000256" key="2">
    <source>
        <dbReference type="RuleBase" id="RU003616"/>
    </source>
</evidence>
<dbReference type="InterPro" id="IPR002068">
    <property type="entry name" value="A-crystallin/Hsp20_dom"/>
</dbReference>
<evidence type="ECO:0000313" key="5">
    <source>
        <dbReference type="Proteomes" id="UP000008138"/>
    </source>
</evidence>
<dbReference type="Gene3D" id="2.60.40.790">
    <property type="match status" value="1"/>
</dbReference>
<dbReference type="OrthoDB" id="26084at2157"/>
<dbReference type="CDD" id="cd06464">
    <property type="entry name" value="ACD_sHsps-like"/>
    <property type="match status" value="1"/>
</dbReference>
<dbReference type="Pfam" id="PF00011">
    <property type="entry name" value="HSP20"/>
    <property type="match status" value="1"/>
</dbReference>
<keyword evidence="5" id="KW-1185">Reference proteome</keyword>
<evidence type="ECO:0000256" key="1">
    <source>
        <dbReference type="PROSITE-ProRule" id="PRU00285"/>
    </source>
</evidence>
<protein>
    <submittedName>
        <fullName evidence="4">Heat shock protein Hsp20</fullName>
    </submittedName>
</protein>
<dbReference type="AlphaFoldDB" id="F2L337"/>
<sequence length="130" mass="14447">MGEDVLSEIRRTFDELAKAIQKTAEEVVKTTTSTVRKITVEQGVNIKEQGDDALVEIDMPGLEPGDISIYISRDGDYIRAEGARGERKYTKKVYLPFKIDPSTAKAAYKNGVLTITAKKVKPQEISIKVE</sequence>
<organism evidence="4 5">
    <name type="scientific">Thermoproteus uzoniensis (strain 768-20)</name>
    <dbReference type="NCBI Taxonomy" id="999630"/>
    <lineage>
        <taxon>Archaea</taxon>
        <taxon>Thermoproteota</taxon>
        <taxon>Thermoprotei</taxon>
        <taxon>Thermoproteales</taxon>
        <taxon>Thermoproteaceae</taxon>
        <taxon>Thermoproteus</taxon>
    </lineage>
</organism>
<evidence type="ECO:0000313" key="4">
    <source>
        <dbReference type="EMBL" id="AEA13156.1"/>
    </source>
</evidence>
<dbReference type="STRING" id="999630.TUZN_1690"/>
<reference evidence="4 5" key="1">
    <citation type="journal article" date="2011" name="J. Bacteriol.">
        <title>Complete genome sequence of the thermoacidophilic crenarchaeon Thermoproteus uzoniensis 768-20.</title>
        <authorList>
            <person name="Mardanov A.V."/>
            <person name="Gumerov V.M."/>
            <person name="Beletsky A.V."/>
            <person name="Prokofeva M.I."/>
            <person name="Bonch-Osmolovskaya E.A."/>
            <person name="Ravin N.V."/>
            <person name="Skryabin K.G."/>
        </authorList>
    </citation>
    <scope>NUCLEOTIDE SEQUENCE [LARGE SCALE GENOMIC DNA]</scope>
    <source>
        <strain evidence="4 5">768-20</strain>
    </source>
</reference>
<reference key="2">
    <citation type="submission" date="2011-03" db="EMBL/GenBank/DDBJ databases">
        <title>Complete genome sequence of the thermoacidophilic crenarchaeon Thermoproteus uzoniensis 768-20.</title>
        <authorList>
            <person name="Mardanov A.V."/>
            <person name="Gumerov V.M."/>
            <person name="Beletsky A.V."/>
            <person name="Prokofeva M.I."/>
            <person name="Bonch-Osmolovskaya E.A."/>
            <person name="Ravin N.V."/>
            <person name="Skryabin K.G."/>
        </authorList>
    </citation>
    <scope>NUCLEOTIDE SEQUENCE</scope>
    <source>
        <strain>768-20</strain>
    </source>
</reference>
<keyword evidence="4" id="KW-0346">Stress response</keyword>
<dbReference type="InterPro" id="IPR008978">
    <property type="entry name" value="HSP20-like_chaperone"/>
</dbReference>
<dbReference type="HOGENOM" id="CLU_2127923_0_0_2"/>
<gene>
    <name evidence="4" type="ordered locus">TUZN_1690</name>
</gene>
<dbReference type="RefSeq" id="WP_013680491.1">
    <property type="nucleotide sequence ID" value="NC_015315.1"/>
</dbReference>